<reference evidence="1" key="2">
    <citation type="submission" date="2021-04" db="EMBL/GenBank/DDBJ databases">
        <authorList>
            <person name="Gilroy R."/>
        </authorList>
    </citation>
    <scope>NUCLEOTIDE SEQUENCE</scope>
    <source>
        <strain evidence="1">6627</strain>
    </source>
</reference>
<organism evidence="1 2">
    <name type="scientific">Candidatus Ligilactobacillus excrementigallinarum</name>
    <dbReference type="NCBI Taxonomy" id="2838641"/>
    <lineage>
        <taxon>Bacteria</taxon>
        <taxon>Bacillati</taxon>
        <taxon>Bacillota</taxon>
        <taxon>Bacilli</taxon>
        <taxon>Lactobacillales</taxon>
        <taxon>Lactobacillaceae</taxon>
        <taxon>Ligilactobacillus</taxon>
    </lineage>
</organism>
<dbReference type="EMBL" id="DXFP01000061">
    <property type="protein sequence ID" value="HIX02398.1"/>
    <property type="molecule type" value="Genomic_DNA"/>
</dbReference>
<comment type="caution">
    <text evidence="1">The sequence shown here is derived from an EMBL/GenBank/DDBJ whole genome shotgun (WGS) entry which is preliminary data.</text>
</comment>
<proteinExistence type="predicted"/>
<protein>
    <submittedName>
        <fullName evidence="1">Uncharacterized protein</fullName>
    </submittedName>
</protein>
<dbReference type="Proteomes" id="UP000823963">
    <property type="component" value="Unassembled WGS sequence"/>
</dbReference>
<accession>A0A9D1UXU1</accession>
<name>A0A9D1UXU1_9LACO</name>
<evidence type="ECO:0000313" key="1">
    <source>
        <dbReference type="EMBL" id="HIX02398.1"/>
    </source>
</evidence>
<dbReference type="AlphaFoldDB" id="A0A9D1UXU1"/>
<sequence length="234" mass="26826">MNINYSDKQLLNCKAKNIVVKGKGKINPQTVIAVLKCDHPQYRAVMIHKNGLKTFCEDSTTHLIRQLTNNYVTHVEAVFSFKHNINPASTSAMPVVGPNFVYAPISACTRTSGNWIGLHLTDLYESIKPNLVCVRNKDISLYLNYNSHSILSGLNLTCELYEILKAYNPKIFREIIPSNSPKKLSDEDYSIITKLLKMHSIAHFQIKRYGLCKKEIYKEIISHLNLKEYYTFNR</sequence>
<gene>
    <name evidence="1" type="ORF">H9861_06545</name>
</gene>
<evidence type="ECO:0000313" key="2">
    <source>
        <dbReference type="Proteomes" id="UP000823963"/>
    </source>
</evidence>
<reference evidence="1" key="1">
    <citation type="journal article" date="2021" name="PeerJ">
        <title>Extensive microbial diversity within the chicken gut microbiome revealed by metagenomics and culture.</title>
        <authorList>
            <person name="Gilroy R."/>
            <person name="Ravi A."/>
            <person name="Getino M."/>
            <person name="Pursley I."/>
            <person name="Horton D.L."/>
            <person name="Alikhan N.F."/>
            <person name="Baker D."/>
            <person name="Gharbi K."/>
            <person name="Hall N."/>
            <person name="Watson M."/>
            <person name="Adriaenssens E.M."/>
            <person name="Foster-Nyarko E."/>
            <person name="Jarju S."/>
            <person name="Secka A."/>
            <person name="Antonio M."/>
            <person name="Oren A."/>
            <person name="Chaudhuri R.R."/>
            <person name="La Ragione R."/>
            <person name="Hildebrand F."/>
            <person name="Pallen M.J."/>
        </authorList>
    </citation>
    <scope>NUCLEOTIDE SEQUENCE</scope>
    <source>
        <strain evidence="1">6627</strain>
    </source>
</reference>